<evidence type="ECO:0000313" key="2">
    <source>
        <dbReference type="Proteomes" id="UP000237632"/>
    </source>
</evidence>
<gene>
    <name evidence="1" type="ORF">C6T65_28595</name>
</gene>
<organism evidence="1 2">
    <name type="scientific">Burkholderia vietnamiensis</name>
    <dbReference type="NCBI Taxonomy" id="60552"/>
    <lineage>
        <taxon>Bacteria</taxon>
        <taxon>Pseudomonadati</taxon>
        <taxon>Pseudomonadota</taxon>
        <taxon>Betaproteobacteria</taxon>
        <taxon>Burkholderiales</taxon>
        <taxon>Burkholderiaceae</taxon>
        <taxon>Burkholderia</taxon>
        <taxon>Burkholderia cepacia complex</taxon>
    </lineage>
</organism>
<dbReference type="AlphaFoldDB" id="A0AA44XXX1"/>
<reference evidence="1 2" key="1">
    <citation type="submission" date="2018-03" db="EMBL/GenBank/DDBJ databases">
        <authorList>
            <person name="Nguyen K."/>
            <person name="Fouts D."/>
            <person name="Sutton G."/>
        </authorList>
    </citation>
    <scope>NUCLEOTIDE SEQUENCE [LARGE SCALE GENOMIC DNA]</scope>
    <source>
        <strain evidence="1 2">AU3578</strain>
    </source>
</reference>
<name>A0AA44XXX1_BURVI</name>
<accession>A0AA44XXX1</accession>
<evidence type="ECO:0000313" key="1">
    <source>
        <dbReference type="EMBL" id="PRH39025.1"/>
    </source>
</evidence>
<sequence length="73" mass="8059">MAFRLLLGEFEIVATTGATDGRRPTTQSDAQAFDVIDRNADGERRYVLRAEPFGGAVDFCMAWLAQQAAARKH</sequence>
<protein>
    <submittedName>
        <fullName evidence="1">Uncharacterized protein</fullName>
    </submittedName>
</protein>
<proteinExistence type="predicted"/>
<dbReference type="EMBL" id="PVHK01000217">
    <property type="protein sequence ID" value="PRH39025.1"/>
    <property type="molecule type" value="Genomic_DNA"/>
</dbReference>
<comment type="caution">
    <text evidence="1">The sequence shown here is derived from an EMBL/GenBank/DDBJ whole genome shotgun (WGS) entry which is preliminary data.</text>
</comment>
<dbReference type="Proteomes" id="UP000237632">
    <property type="component" value="Unassembled WGS sequence"/>
</dbReference>